<sequence>MNELLLNTKATVRLAGGGNGWGRVEVLHDGVWGTVCDDEIDTNFANVLCKELG</sequence>
<accession>A0A9D4CRR7</accession>
<dbReference type="PROSITE" id="PS50287">
    <property type="entry name" value="SRCR_2"/>
    <property type="match status" value="1"/>
</dbReference>
<feature type="domain" description="SRCR" evidence="3">
    <location>
        <begin position="12"/>
        <end position="53"/>
    </location>
</feature>
<dbReference type="InterPro" id="IPR001190">
    <property type="entry name" value="SRCR"/>
</dbReference>
<gene>
    <name evidence="4" type="ORF">DPMN_056478</name>
</gene>
<name>A0A9D4CRR7_DREPO</name>
<keyword evidence="1" id="KW-1015">Disulfide bond</keyword>
<evidence type="ECO:0000313" key="5">
    <source>
        <dbReference type="Proteomes" id="UP000828390"/>
    </source>
</evidence>
<dbReference type="SUPFAM" id="SSF56487">
    <property type="entry name" value="SRCR-like"/>
    <property type="match status" value="1"/>
</dbReference>
<organism evidence="4 5">
    <name type="scientific">Dreissena polymorpha</name>
    <name type="common">Zebra mussel</name>
    <name type="synonym">Mytilus polymorpha</name>
    <dbReference type="NCBI Taxonomy" id="45954"/>
    <lineage>
        <taxon>Eukaryota</taxon>
        <taxon>Metazoa</taxon>
        <taxon>Spiralia</taxon>
        <taxon>Lophotrochozoa</taxon>
        <taxon>Mollusca</taxon>
        <taxon>Bivalvia</taxon>
        <taxon>Autobranchia</taxon>
        <taxon>Heteroconchia</taxon>
        <taxon>Euheterodonta</taxon>
        <taxon>Imparidentia</taxon>
        <taxon>Neoheterodontei</taxon>
        <taxon>Myida</taxon>
        <taxon>Dreissenoidea</taxon>
        <taxon>Dreissenidae</taxon>
        <taxon>Dreissena</taxon>
    </lineage>
</organism>
<reference evidence="4" key="1">
    <citation type="journal article" date="2019" name="bioRxiv">
        <title>The Genome of the Zebra Mussel, Dreissena polymorpha: A Resource for Invasive Species Research.</title>
        <authorList>
            <person name="McCartney M.A."/>
            <person name="Auch B."/>
            <person name="Kono T."/>
            <person name="Mallez S."/>
            <person name="Zhang Y."/>
            <person name="Obille A."/>
            <person name="Becker A."/>
            <person name="Abrahante J.E."/>
            <person name="Garbe J."/>
            <person name="Badalamenti J.P."/>
            <person name="Herman A."/>
            <person name="Mangelson H."/>
            <person name="Liachko I."/>
            <person name="Sullivan S."/>
            <person name="Sone E.D."/>
            <person name="Koren S."/>
            <person name="Silverstein K.A.T."/>
            <person name="Beckman K.B."/>
            <person name="Gohl D.M."/>
        </authorList>
    </citation>
    <scope>NUCLEOTIDE SEQUENCE</scope>
    <source>
        <strain evidence="4">Duluth1</strain>
        <tissue evidence="4">Whole animal</tissue>
    </source>
</reference>
<dbReference type="EMBL" id="JAIWYP010000012">
    <property type="protein sequence ID" value="KAH3730488.1"/>
    <property type="molecule type" value="Genomic_DNA"/>
</dbReference>
<evidence type="ECO:0000313" key="4">
    <source>
        <dbReference type="EMBL" id="KAH3730488.1"/>
    </source>
</evidence>
<evidence type="ECO:0000256" key="2">
    <source>
        <dbReference type="PROSITE-ProRule" id="PRU00196"/>
    </source>
</evidence>
<evidence type="ECO:0000259" key="3">
    <source>
        <dbReference type="PROSITE" id="PS50287"/>
    </source>
</evidence>
<dbReference type="Pfam" id="PF00530">
    <property type="entry name" value="SRCR"/>
    <property type="match status" value="1"/>
</dbReference>
<proteinExistence type="predicted"/>
<dbReference type="Proteomes" id="UP000828390">
    <property type="component" value="Unassembled WGS sequence"/>
</dbReference>
<dbReference type="InterPro" id="IPR036772">
    <property type="entry name" value="SRCR-like_dom_sf"/>
</dbReference>
<dbReference type="GO" id="GO:0016020">
    <property type="term" value="C:membrane"/>
    <property type="evidence" value="ECO:0007669"/>
    <property type="project" value="InterPro"/>
</dbReference>
<dbReference type="AlphaFoldDB" id="A0A9D4CRR7"/>
<evidence type="ECO:0000256" key="1">
    <source>
        <dbReference type="ARBA" id="ARBA00023157"/>
    </source>
</evidence>
<dbReference type="PRINTS" id="PR00258">
    <property type="entry name" value="SPERACTRCPTR"/>
</dbReference>
<protein>
    <recommendedName>
        <fullName evidence="3">SRCR domain-containing protein</fullName>
    </recommendedName>
</protein>
<dbReference type="PANTHER" id="PTHR48071">
    <property type="entry name" value="SRCR DOMAIN-CONTAINING PROTEIN"/>
    <property type="match status" value="1"/>
</dbReference>
<dbReference type="PANTHER" id="PTHR48071:SF18">
    <property type="entry name" value="DELETED IN MALIGNANT BRAIN TUMORS 1 PROTEIN-RELATED"/>
    <property type="match status" value="1"/>
</dbReference>
<dbReference type="Gene3D" id="3.10.250.10">
    <property type="entry name" value="SRCR-like domain"/>
    <property type="match status" value="1"/>
</dbReference>
<keyword evidence="5" id="KW-1185">Reference proteome</keyword>
<comment type="caution">
    <text evidence="4">The sequence shown here is derived from an EMBL/GenBank/DDBJ whole genome shotgun (WGS) entry which is preliminary data.</text>
</comment>
<comment type="caution">
    <text evidence="2">Lacks conserved residue(s) required for the propagation of feature annotation.</text>
</comment>
<reference evidence="4" key="2">
    <citation type="submission" date="2020-11" db="EMBL/GenBank/DDBJ databases">
        <authorList>
            <person name="McCartney M.A."/>
            <person name="Auch B."/>
            <person name="Kono T."/>
            <person name="Mallez S."/>
            <person name="Becker A."/>
            <person name="Gohl D.M."/>
            <person name="Silverstein K.A.T."/>
            <person name="Koren S."/>
            <person name="Bechman K.B."/>
            <person name="Herman A."/>
            <person name="Abrahante J.E."/>
            <person name="Garbe J."/>
        </authorList>
    </citation>
    <scope>NUCLEOTIDE SEQUENCE</scope>
    <source>
        <strain evidence="4">Duluth1</strain>
        <tissue evidence="4">Whole animal</tissue>
    </source>
</reference>